<dbReference type="InterPro" id="IPR036259">
    <property type="entry name" value="MFS_trans_sf"/>
</dbReference>
<evidence type="ECO:0000256" key="5">
    <source>
        <dbReference type="ARBA" id="ARBA00022448"/>
    </source>
</evidence>
<evidence type="ECO:0000256" key="6">
    <source>
        <dbReference type="ARBA" id="ARBA00022475"/>
    </source>
</evidence>
<name>A0AAD5A8R4_SILAS</name>
<feature type="transmembrane region" description="Helical" evidence="15">
    <location>
        <begin position="618"/>
        <end position="636"/>
    </location>
</feature>
<evidence type="ECO:0000256" key="9">
    <source>
        <dbReference type="ARBA" id="ARBA00022692"/>
    </source>
</evidence>
<dbReference type="SUPFAM" id="SSF103473">
    <property type="entry name" value="MFS general substrate transporter"/>
    <property type="match status" value="1"/>
</dbReference>
<dbReference type="PANTHER" id="PTHR48023:SF2">
    <property type="entry name" value="SOLUTE CARRIER FAMILY 2, FACILITATED GLUCOSE TRANSPORTER MEMBER 12"/>
    <property type="match status" value="1"/>
</dbReference>
<dbReference type="PANTHER" id="PTHR48023">
    <property type="entry name" value="D-XYLOSE-PROTON SYMPORTER-LIKE 2"/>
    <property type="match status" value="1"/>
</dbReference>
<dbReference type="PROSITE" id="PS50850">
    <property type="entry name" value="MFS"/>
    <property type="match status" value="1"/>
</dbReference>
<keyword evidence="9 15" id="KW-0812">Transmembrane</keyword>
<keyword evidence="6" id="KW-1003">Cell membrane</keyword>
<comment type="similarity">
    <text evidence="4">Belongs to the major facilitator superfamily. Sugar transporter (TC 2.A.1.1) family. Glucose transporter subfamily.</text>
</comment>
<feature type="transmembrane region" description="Helical" evidence="15">
    <location>
        <begin position="116"/>
        <end position="140"/>
    </location>
</feature>
<dbReference type="InterPro" id="IPR005829">
    <property type="entry name" value="Sugar_transporter_CS"/>
</dbReference>
<feature type="transmembrane region" description="Helical" evidence="15">
    <location>
        <begin position="426"/>
        <end position="445"/>
    </location>
</feature>
<keyword evidence="10 15" id="KW-1133">Transmembrane helix</keyword>
<feature type="transmembrane region" description="Helical" evidence="15">
    <location>
        <begin position="160"/>
        <end position="180"/>
    </location>
</feature>
<comment type="caution">
    <text evidence="18">The sequence shown here is derived from an EMBL/GenBank/DDBJ whole genome shotgun (WGS) entry which is preliminary data.</text>
</comment>
<comment type="subcellular location">
    <subcellularLocation>
        <location evidence="3">Cell membrane</location>
        <topology evidence="3">Multi-pass membrane protein</topology>
    </subcellularLocation>
    <subcellularLocation>
        <location evidence="2">Cytoplasm</location>
        <location evidence="2">Perinuclear region</location>
    </subcellularLocation>
</comment>
<dbReference type="EMBL" id="MU564352">
    <property type="protein sequence ID" value="KAI5612113.1"/>
    <property type="molecule type" value="Genomic_DNA"/>
</dbReference>
<dbReference type="AlphaFoldDB" id="A0AAD5A8R4"/>
<evidence type="ECO:0000256" key="4">
    <source>
        <dbReference type="ARBA" id="ARBA00007004"/>
    </source>
</evidence>
<organism evidence="18 19">
    <name type="scientific">Silurus asotus</name>
    <name type="common">Amur catfish</name>
    <name type="synonym">Parasilurus asotus</name>
    <dbReference type="NCBI Taxonomy" id="30991"/>
    <lineage>
        <taxon>Eukaryota</taxon>
        <taxon>Metazoa</taxon>
        <taxon>Chordata</taxon>
        <taxon>Craniata</taxon>
        <taxon>Vertebrata</taxon>
        <taxon>Euteleostomi</taxon>
        <taxon>Actinopterygii</taxon>
        <taxon>Neopterygii</taxon>
        <taxon>Teleostei</taxon>
        <taxon>Ostariophysi</taxon>
        <taxon>Siluriformes</taxon>
        <taxon>Siluridae</taxon>
        <taxon>Silurus</taxon>
    </lineage>
</organism>
<feature type="transmembrane region" description="Helical" evidence="15">
    <location>
        <begin position="247"/>
        <end position="269"/>
    </location>
</feature>
<dbReference type="InterPro" id="IPR003663">
    <property type="entry name" value="Sugar/inositol_transpt"/>
</dbReference>
<dbReference type="InterPro" id="IPR050820">
    <property type="entry name" value="MFS_Sugar_Transporter"/>
</dbReference>
<evidence type="ECO:0000256" key="1">
    <source>
        <dbReference type="ARBA" id="ARBA00000618"/>
    </source>
</evidence>
<evidence type="ECO:0000256" key="10">
    <source>
        <dbReference type="ARBA" id="ARBA00022989"/>
    </source>
</evidence>
<evidence type="ECO:0000256" key="16">
    <source>
        <dbReference type="SAM" id="SignalP"/>
    </source>
</evidence>
<dbReference type="GO" id="GO:0005886">
    <property type="term" value="C:plasma membrane"/>
    <property type="evidence" value="ECO:0007669"/>
    <property type="project" value="UniProtKB-SubCell"/>
</dbReference>
<feature type="signal peptide" evidence="16">
    <location>
        <begin position="1"/>
        <end position="26"/>
    </location>
</feature>
<evidence type="ECO:0000256" key="8">
    <source>
        <dbReference type="ARBA" id="ARBA00022597"/>
    </source>
</evidence>
<evidence type="ECO:0000256" key="11">
    <source>
        <dbReference type="ARBA" id="ARBA00023136"/>
    </source>
</evidence>
<evidence type="ECO:0000313" key="18">
    <source>
        <dbReference type="EMBL" id="KAI5612113.1"/>
    </source>
</evidence>
<feature type="transmembrane region" description="Helical" evidence="15">
    <location>
        <begin position="360"/>
        <end position="379"/>
    </location>
</feature>
<evidence type="ECO:0000256" key="3">
    <source>
        <dbReference type="ARBA" id="ARBA00004651"/>
    </source>
</evidence>
<dbReference type="GO" id="GO:0022857">
    <property type="term" value="F:transmembrane transporter activity"/>
    <property type="evidence" value="ECO:0007669"/>
    <property type="project" value="InterPro"/>
</dbReference>
<feature type="transmembrane region" description="Helical" evidence="15">
    <location>
        <begin position="187"/>
        <end position="210"/>
    </location>
</feature>
<feature type="transmembrane region" description="Helical" evidence="15">
    <location>
        <begin position="216"/>
        <end position="235"/>
    </location>
</feature>
<dbReference type="PROSITE" id="PS00216">
    <property type="entry name" value="SUGAR_TRANSPORT_1"/>
    <property type="match status" value="1"/>
</dbReference>
<feature type="domain" description="Major facilitator superfamily (MFS) profile" evidence="17">
    <location>
        <begin position="122"/>
        <end position="640"/>
    </location>
</feature>
<reference evidence="18" key="1">
    <citation type="submission" date="2018-07" db="EMBL/GenBank/DDBJ databases">
        <title>Comparative genomics of catfishes provides insights into carnivory and benthic adaptation.</title>
        <authorList>
            <person name="Zhang Y."/>
            <person name="Wang D."/>
            <person name="Peng Z."/>
            <person name="Zheng S."/>
            <person name="Shao F."/>
            <person name="Tao W."/>
        </authorList>
    </citation>
    <scope>NUCLEOTIDE SEQUENCE</scope>
    <source>
        <strain evidence="18">Chongqing</strain>
    </source>
</reference>
<sequence length="684" mass="74493">MATLVSLRELLTWSRLFFCACWSGRGYNNNKKNKNTWRSVLAYYIVHIEATENRGPVATGRHGDRSCPASAWWEIMDLTAETNRMTSDHPDQADLHAQDVHTHTEKAAPAHTGCGAVLVVCAVSVASFSGLMLGYEMGLISGALLQLREVLALSCPQQEQAVGALLLGAFLLSVVGGTVVDRYGRRFSIILTAALCACGTLLSVCAPSFWTLMVGRVLVGMAVALSGTASCLYIAEVAPAAWRGRCVCVYELMVVQGVLLGFGLSWAFAGMVDGWRFTLSGVLVPACLQMCIMPVLPQSPRFLLTRRRQTEARKTLARLRGTVSEAVEEELKVIMAALGAEHQQGFMDLFRSGANMRRRMFVGMALVFLQQATGQPNLLAYASTVLRGVGFHSNEAATLASTGLGVVKLIGTIPAVLLVDRVGPKAFLCVGAVVMTLSTAALGGVTLHSQTQMASLCQNPGLLNQSLMWKRHDAGIRTNTHHADFFSEHNNSRLRINPFKHTQGPWNATENHRAAVTNSVTPAEGSWKARSEISLESISVNEVSPSLKWISLVSLLVYVAAFSFSLGPMVYVVLSEIFPTGIRGKAVSVVSAFNWAMNLLISMTFFTLTEKAGLPTVIFSYSAMSFVLLIFVIVFVPETRGRSLEQISKELAMKNHLGSTLLCQRWRKKPKTDLRQEEKSLSVV</sequence>
<evidence type="ECO:0000256" key="12">
    <source>
        <dbReference type="ARBA" id="ARBA00023180"/>
    </source>
</evidence>
<keyword evidence="12" id="KW-0325">Glycoprotein</keyword>
<keyword evidence="19" id="KW-1185">Reference proteome</keyword>
<feature type="chain" id="PRO_5042045990" description="Solute carrier family 2, facilitated glucose transporter member 12" evidence="16">
    <location>
        <begin position="27"/>
        <end position="684"/>
    </location>
</feature>
<keyword evidence="16" id="KW-0732">Signal</keyword>
<dbReference type="InterPro" id="IPR005828">
    <property type="entry name" value="MFS_sugar_transport-like"/>
</dbReference>
<protein>
    <recommendedName>
        <fullName evidence="13">Solute carrier family 2, facilitated glucose transporter member 12</fullName>
    </recommendedName>
    <alternativeName>
        <fullName evidence="14">Glucose transporter type 12</fullName>
    </alternativeName>
</protein>
<evidence type="ECO:0000256" key="13">
    <source>
        <dbReference type="ARBA" id="ARBA00039241"/>
    </source>
</evidence>
<dbReference type="Gene3D" id="1.20.1250.20">
    <property type="entry name" value="MFS general substrate transporter like domains"/>
    <property type="match status" value="2"/>
</dbReference>
<dbReference type="PRINTS" id="PR00171">
    <property type="entry name" value="SUGRTRNSPORT"/>
</dbReference>
<gene>
    <name evidence="18" type="ORF">C0J50_0781</name>
</gene>
<keyword evidence="11 15" id="KW-0472">Membrane</keyword>
<dbReference type="GO" id="GO:0072359">
    <property type="term" value="P:circulatory system development"/>
    <property type="evidence" value="ECO:0007669"/>
    <property type="project" value="TreeGrafter"/>
</dbReference>
<dbReference type="Proteomes" id="UP001205998">
    <property type="component" value="Unassembled WGS sequence"/>
</dbReference>
<accession>A0AAD5A8R4</accession>
<evidence type="ECO:0000256" key="2">
    <source>
        <dbReference type="ARBA" id="ARBA00004556"/>
    </source>
</evidence>
<feature type="transmembrane region" description="Helical" evidence="15">
    <location>
        <begin position="586"/>
        <end position="606"/>
    </location>
</feature>
<feature type="transmembrane region" description="Helical" evidence="15">
    <location>
        <begin position="275"/>
        <end position="296"/>
    </location>
</feature>
<evidence type="ECO:0000256" key="7">
    <source>
        <dbReference type="ARBA" id="ARBA00022490"/>
    </source>
</evidence>
<feature type="transmembrane region" description="Helical" evidence="15">
    <location>
        <begin position="549"/>
        <end position="574"/>
    </location>
</feature>
<keyword evidence="7" id="KW-0963">Cytoplasm</keyword>
<evidence type="ECO:0000313" key="19">
    <source>
        <dbReference type="Proteomes" id="UP001205998"/>
    </source>
</evidence>
<feature type="transmembrane region" description="Helical" evidence="15">
    <location>
        <begin position="399"/>
        <end position="419"/>
    </location>
</feature>
<comment type="catalytic activity">
    <reaction evidence="1">
        <text>D-glucose(out) = D-glucose(in)</text>
        <dbReference type="Rhea" id="RHEA:60376"/>
        <dbReference type="ChEBI" id="CHEBI:4167"/>
    </reaction>
</comment>
<dbReference type="GO" id="GO:1904659">
    <property type="term" value="P:D-glucose transmembrane transport"/>
    <property type="evidence" value="ECO:0007669"/>
    <property type="project" value="TreeGrafter"/>
</dbReference>
<dbReference type="GO" id="GO:0048471">
    <property type="term" value="C:perinuclear region of cytoplasm"/>
    <property type="evidence" value="ECO:0007669"/>
    <property type="project" value="UniProtKB-SubCell"/>
</dbReference>
<proteinExistence type="inferred from homology"/>
<dbReference type="Pfam" id="PF00083">
    <property type="entry name" value="Sugar_tr"/>
    <property type="match status" value="2"/>
</dbReference>
<evidence type="ECO:0000259" key="17">
    <source>
        <dbReference type="PROSITE" id="PS50850"/>
    </source>
</evidence>
<keyword evidence="8 18" id="KW-0762">Sugar transport</keyword>
<dbReference type="InterPro" id="IPR020846">
    <property type="entry name" value="MFS_dom"/>
</dbReference>
<evidence type="ECO:0000256" key="15">
    <source>
        <dbReference type="SAM" id="Phobius"/>
    </source>
</evidence>
<evidence type="ECO:0000256" key="14">
    <source>
        <dbReference type="ARBA" id="ARBA00042905"/>
    </source>
</evidence>
<keyword evidence="5" id="KW-0813">Transport</keyword>